<dbReference type="OMA" id="QVHDSSF"/>
<dbReference type="Gene3D" id="2.60.40.10">
    <property type="entry name" value="Immunoglobulins"/>
    <property type="match status" value="1"/>
</dbReference>
<dbReference type="CTD" id="100496877"/>
<reference evidence="5" key="1">
    <citation type="journal article" date="2010" name="Science">
        <title>The genome of the Western clawed frog Xenopus tropicalis.</title>
        <authorList>
            <person name="Hellsten U."/>
            <person name="Harland R.M."/>
            <person name="Gilchrist M.J."/>
            <person name="Hendrix D."/>
            <person name="Jurka J."/>
            <person name="Kapitonov V."/>
            <person name="Ovcharenko I."/>
            <person name="Putnam N.H."/>
            <person name="Shu S."/>
            <person name="Taher L."/>
            <person name="Blitz I.L."/>
            <person name="Blumberg B."/>
            <person name="Dichmann D.S."/>
            <person name="Dubchak I."/>
            <person name="Amaya E."/>
            <person name="Detter J.C."/>
            <person name="Fletcher R."/>
            <person name="Gerhard D.S."/>
            <person name="Goodstein D."/>
            <person name="Graves T."/>
            <person name="Grigoriev I.V."/>
            <person name="Grimwood J."/>
            <person name="Kawashima T."/>
            <person name="Lindquist E."/>
            <person name="Lucas S.M."/>
            <person name="Mead P.E."/>
            <person name="Mitros T."/>
            <person name="Ogino H."/>
            <person name="Ohta Y."/>
            <person name="Poliakov A.V."/>
            <person name="Pollet N."/>
            <person name="Robert J."/>
            <person name="Salamov A."/>
            <person name="Sater A.K."/>
            <person name="Schmutz J."/>
            <person name="Terry A."/>
            <person name="Vize P.D."/>
            <person name="Warren W.C."/>
            <person name="Wells D."/>
            <person name="Wills A."/>
            <person name="Wilson R.K."/>
            <person name="Zimmerman L.B."/>
            <person name="Zorn A.M."/>
            <person name="Grainger R."/>
            <person name="Grammer T."/>
            <person name="Khokha M.K."/>
            <person name="Richardson P.M."/>
            <person name="Rokhsar D.S."/>
        </authorList>
    </citation>
    <scope>NUCLEOTIDE SEQUENCE [LARGE SCALE GENOMIC DNA]</scope>
    <source>
        <strain evidence="5">Nigerian</strain>
    </source>
</reference>
<dbReference type="Ensembl" id="ENSXETT00000114180">
    <property type="protein sequence ID" value="ENSXETP00000109924"/>
    <property type="gene ID" value="ENSXETG00000006423"/>
</dbReference>
<dbReference type="InterPro" id="IPR036116">
    <property type="entry name" value="FN3_sf"/>
</dbReference>
<evidence type="ECO:0000256" key="1">
    <source>
        <dbReference type="SAM" id="MobiDB-lite"/>
    </source>
</evidence>
<dbReference type="Ensembl" id="ENSXETT00000108306">
    <property type="protein sequence ID" value="ENSXETP00000115322"/>
    <property type="gene ID" value="ENSXETG00000006423"/>
</dbReference>
<dbReference type="Reactome" id="R-XTR-909733">
    <property type="pathway name" value="Interferon alpha/beta signaling"/>
</dbReference>
<evidence type="ECO:0000313" key="5">
    <source>
        <dbReference type="Ensembl" id="ENSXETP00000000075"/>
    </source>
</evidence>
<dbReference type="GO" id="GO:0019221">
    <property type="term" value="P:cytokine-mediated signaling pathway"/>
    <property type="evidence" value="ECO:0000318"/>
    <property type="project" value="GO_Central"/>
</dbReference>
<dbReference type="RefSeq" id="XP_004912199.1">
    <property type="nucleotide sequence ID" value="XM_004912142.4"/>
</dbReference>
<evidence type="ECO:0000313" key="11">
    <source>
        <dbReference type="RefSeq" id="XP_031752429.1"/>
    </source>
</evidence>
<dbReference type="HOGENOM" id="CLU_547412_0_0_1"/>
<dbReference type="RefSeq" id="XP_031752427.1">
    <property type="nucleotide sequence ID" value="XM_031896567.1"/>
</dbReference>
<keyword evidence="2" id="KW-0472">Membrane</keyword>
<dbReference type="Bgee" id="ENSXETG00000006423">
    <property type="expression patterns" value="Expressed in testis and 12 other cell types or tissues"/>
</dbReference>
<dbReference type="Proteomes" id="UP000008143">
    <property type="component" value="Chromosome 2"/>
</dbReference>
<evidence type="ECO:0000313" key="10">
    <source>
        <dbReference type="RefSeq" id="XP_031752428.1"/>
    </source>
</evidence>
<keyword evidence="7 8" id="KW-0675">Receptor</keyword>
<keyword evidence="6" id="KW-1185">Reference proteome</keyword>
<keyword evidence="3" id="KW-0732">Signal</keyword>
<dbReference type="RefSeq" id="XP_031752428.1">
    <property type="nucleotide sequence ID" value="XM_031896568.1"/>
</dbReference>
<dbReference type="Reactome" id="R-XTR-912694">
    <property type="pathway name" value="Regulation of IFNA/IFNB signaling"/>
</dbReference>
<protein>
    <submittedName>
        <fullName evidence="5">Interferon (alpha, beta and omega) receptor 2, gene 1</fullName>
    </submittedName>
    <submittedName>
        <fullName evidence="7 8">Interferon alpha/beta receptor 2</fullName>
    </submittedName>
</protein>
<proteinExistence type="predicted"/>
<dbReference type="PANTHER" id="PTHR20859:SF84">
    <property type="entry name" value="INTERFERON ALPHA_BETA RECEPTOR 2"/>
    <property type="match status" value="1"/>
</dbReference>
<dbReference type="PANTHER" id="PTHR20859">
    <property type="entry name" value="INTERFERON/INTERLEUKIN RECEPTOR"/>
    <property type="match status" value="1"/>
</dbReference>
<organism evidence="5">
    <name type="scientific">Xenopus tropicalis</name>
    <name type="common">Western clawed frog</name>
    <name type="synonym">Silurana tropicalis</name>
    <dbReference type="NCBI Taxonomy" id="8364"/>
    <lineage>
        <taxon>Eukaryota</taxon>
        <taxon>Metazoa</taxon>
        <taxon>Chordata</taxon>
        <taxon>Craniata</taxon>
        <taxon>Vertebrata</taxon>
        <taxon>Euteleostomi</taxon>
        <taxon>Amphibia</taxon>
        <taxon>Batrachia</taxon>
        <taxon>Anura</taxon>
        <taxon>Pipoidea</taxon>
        <taxon>Pipidae</taxon>
        <taxon>Xenopodinae</taxon>
        <taxon>Xenopus</taxon>
        <taxon>Silurana</taxon>
    </lineage>
</organism>
<dbReference type="InterPro" id="IPR015373">
    <property type="entry name" value="Interferon/interleukin_rcp_dom"/>
</dbReference>
<evidence type="ECO:0000313" key="9">
    <source>
        <dbReference type="RefSeq" id="XP_031752427.1"/>
    </source>
</evidence>
<dbReference type="InterPro" id="IPR050650">
    <property type="entry name" value="Type-II_Cytokine-TF_Rcpt"/>
</dbReference>
<dbReference type="Xenbase" id="XB-GENE-494539">
    <property type="gene designation" value="ifnar2.1"/>
</dbReference>
<dbReference type="Pfam" id="PF09294">
    <property type="entry name" value="Interfer-bind"/>
    <property type="match status" value="1"/>
</dbReference>
<dbReference type="GO" id="GO:0005886">
    <property type="term" value="C:plasma membrane"/>
    <property type="evidence" value="ECO:0000318"/>
    <property type="project" value="GO_Central"/>
</dbReference>
<feature type="compositionally biased region" description="Acidic residues" evidence="1">
    <location>
        <begin position="473"/>
        <end position="485"/>
    </location>
</feature>
<dbReference type="Reactome" id="R-XTR-6783783">
    <property type="pathway name" value="Interleukin-10 signaling"/>
</dbReference>
<dbReference type="Reactome" id="R-XTR-8854691">
    <property type="pathway name" value="Interleukin-20 family signaling"/>
</dbReference>
<evidence type="ECO:0000313" key="6">
    <source>
        <dbReference type="Proteomes" id="UP000008143"/>
    </source>
</evidence>
<feature type="signal peptide" evidence="3">
    <location>
        <begin position="1"/>
        <end position="19"/>
    </location>
</feature>
<dbReference type="AlphaFoldDB" id="F6V430"/>
<dbReference type="FunFam" id="2.60.40.10:FF:003015">
    <property type="entry name" value="Interferon (alpha, beta and omega) receptor 2, gene 1"/>
    <property type="match status" value="1"/>
</dbReference>
<dbReference type="InterPro" id="IPR013783">
    <property type="entry name" value="Ig-like_fold"/>
</dbReference>
<dbReference type="GO" id="GO:0004896">
    <property type="term" value="F:cytokine receptor activity"/>
    <property type="evidence" value="ECO:0000318"/>
    <property type="project" value="GO_Central"/>
</dbReference>
<evidence type="ECO:0000256" key="2">
    <source>
        <dbReference type="SAM" id="Phobius"/>
    </source>
</evidence>
<feature type="domain" description="Fibronectin type-III" evidence="4">
    <location>
        <begin position="20"/>
        <end position="115"/>
    </location>
</feature>
<feature type="region of interest" description="Disordered" evidence="1">
    <location>
        <begin position="464"/>
        <end position="498"/>
    </location>
</feature>
<dbReference type="GeneID" id="100496877"/>
<keyword evidence="2" id="KW-1133">Transmembrane helix</keyword>
<feature type="compositionally biased region" description="Basic and acidic residues" evidence="1">
    <location>
        <begin position="486"/>
        <end position="498"/>
    </location>
</feature>
<reference evidence="7 8" key="3">
    <citation type="submission" date="2025-04" db="UniProtKB">
        <authorList>
            <consortium name="RefSeq"/>
        </authorList>
    </citation>
    <scope>IDENTIFICATION</scope>
    <source>
        <strain evidence="7 8">Nigerian</strain>
        <tissue evidence="7 8">Liver and blood</tissue>
    </source>
</reference>
<evidence type="ECO:0000256" key="3">
    <source>
        <dbReference type="SAM" id="SignalP"/>
    </source>
</evidence>
<dbReference type="Xenbase" id="XB-GENE-855851">
    <property type="gene designation" value="ifnar2.2"/>
</dbReference>
<dbReference type="SUPFAM" id="SSF49265">
    <property type="entry name" value="Fibronectin type III"/>
    <property type="match status" value="2"/>
</dbReference>
<dbReference type="Ensembl" id="ENSXETT00000000075">
    <property type="protein sequence ID" value="ENSXETP00000000075"/>
    <property type="gene ID" value="ENSXETG00000006423"/>
</dbReference>
<evidence type="ECO:0000313" key="7">
    <source>
        <dbReference type="RefSeq" id="XP_002943533.2"/>
    </source>
</evidence>
<sequence length="498" mass="54134">MAGLCLLLLICHLSTSVLAALRSLENVQIHSDNFRHILTWEDNNNSSLVYYSVQYKDISSGWDSVSTCTNITEQRCDLTDYFKNPHGSYIVQVVSFTHKETSNATTSKKMFIPASHTDLGPPLVKLSAQGSNVTINIRPPISYFKGAPSMLHDDVYPILTYGIERWQGDQKLSDYDKMVFEDNYTFVEPFLPPKTNYCVSVKVTLAATNTKGKKFPSTRQCVITSSAQTADSLSPYVIAVVVAILILIGLVCVLFALDRAGYICMGWRFFPKVLKSFPASVSMDRNTEEYVCLAPIAPVEILSNTEQEERSASDTGMCMQGYAKRNTVLDSAQNDSSEGESSAVQFSIESSGQICSSAEKGIPKEPLLDLCESVASGSELPQAADTPSPSPMMSNTPKVLKISLNSVSVGNPEVLGTGCKNKMPLIEEQVDKAAGDAPNVPQGPHDLRLNTNILNLGACWVPVSGEGSSEEAGTSDESDADSGAEETERLFASDYMSR</sequence>
<name>F6V430_XENTR</name>
<dbReference type="Reactome" id="R-XTR-449836">
    <property type="pathway name" value="Other interleukin signaling"/>
</dbReference>
<dbReference type="PROSITE" id="PS50853">
    <property type="entry name" value="FN3"/>
    <property type="match status" value="1"/>
</dbReference>
<dbReference type="InterPro" id="IPR003961">
    <property type="entry name" value="FN3_dom"/>
</dbReference>
<dbReference type="OrthoDB" id="8947665at2759"/>
<dbReference type="GeneTree" id="ENSGT00510000048847"/>
<accession>F6V430</accession>
<dbReference type="KEGG" id="xtr:100496877"/>
<evidence type="ECO:0000313" key="12">
    <source>
        <dbReference type="Xenbase" id="XB-GENE-855851"/>
    </source>
</evidence>
<feature type="transmembrane region" description="Helical" evidence="2">
    <location>
        <begin position="236"/>
        <end position="257"/>
    </location>
</feature>
<reference evidence="5" key="2">
    <citation type="submission" date="2011-06" db="UniProtKB">
        <authorList>
            <consortium name="Ensembl"/>
        </authorList>
    </citation>
    <scope>IDENTIFICATION</scope>
</reference>
<gene>
    <name evidence="7 8 9 10 11 12" type="primary">ifnar2.2</name>
    <name evidence="5" type="synonym">ifnar2.1</name>
</gene>
<dbReference type="RefSeq" id="XP_002943533.2">
    <property type="nucleotide sequence ID" value="XM_002943487.5"/>
</dbReference>
<dbReference type="eggNOG" id="ENOG502S60E">
    <property type="taxonomic scope" value="Eukaryota"/>
</dbReference>
<keyword evidence="2" id="KW-0812">Transmembrane</keyword>
<feature type="chain" id="PRO_5044731182" evidence="3">
    <location>
        <begin position="20"/>
        <end position="498"/>
    </location>
</feature>
<evidence type="ECO:0000259" key="4">
    <source>
        <dbReference type="PROSITE" id="PS50853"/>
    </source>
</evidence>
<dbReference type="RefSeq" id="XP_031752429.1">
    <property type="nucleotide sequence ID" value="XM_031896569.1"/>
</dbReference>
<dbReference type="Pfam" id="PF01108">
    <property type="entry name" value="Tissue_fac"/>
    <property type="match status" value="1"/>
</dbReference>
<evidence type="ECO:0000313" key="8">
    <source>
        <dbReference type="RefSeq" id="XP_004912199.1"/>
    </source>
</evidence>
<dbReference type="AGR" id="Xenbase:XB-GENE-855851"/>